<evidence type="ECO:0000313" key="3">
    <source>
        <dbReference type="Proteomes" id="UP000027730"/>
    </source>
</evidence>
<feature type="compositionally biased region" description="Acidic residues" evidence="1">
    <location>
        <begin position="39"/>
        <end position="48"/>
    </location>
</feature>
<dbReference type="HOGENOM" id="CLU_1283006_0_0_1"/>
<feature type="compositionally biased region" description="Low complexity" evidence="1">
    <location>
        <begin position="72"/>
        <end position="132"/>
    </location>
</feature>
<dbReference type="GeneID" id="25416142"/>
<proteinExistence type="predicted"/>
<dbReference type="Proteomes" id="UP000027730">
    <property type="component" value="Unassembled WGS sequence"/>
</dbReference>
<dbReference type="EMBL" id="KL584702">
    <property type="protein sequence ID" value="KEQ78221.1"/>
    <property type="molecule type" value="Genomic_DNA"/>
</dbReference>
<dbReference type="RefSeq" id="XP_013432468.1">
    <property type="nucleotide sequence ID" value="XM_013577014.1"/>
</dbReference>
<evidence type="ECO:0000313" key="2">
    <source>
        <dbReference type="EMBL" id="KEQ78221.1"/>
    </source>
</evidence>
<reference evidence="2 3" key="1">
    <citation type="journal article" date="2014" name="BMC Genomics">
        <title>Genome sequencing of four Aureobasidium pullulans varieties: biotechnological potential, stress tolerance, and description of new species.</title>
        <authorList>
            <person name="Gostin Ar C."/>
            <person name="Ohm R.A."/>
            <person name="Kogej T."/>
            <person name="Sonjak S."/>
            <person name="Turk M."/>
            <person name="Zajc J."/>
            <person name="Zalar P."/>
            <person name="Grube M."/>
            <person name="Sun H."/>
            <person name="Han J."/>
            <person name="Sharma A."/>
            <person name="Chiniquy J."/>
            <person name="Ngan C.Y."/>
            <person name="Lipzen A."/>
            <person name="Barry K."/>
            <person name="Grigoriev I.V."/>
            <person name="Gunde-Cimerman N."/>
        </authorList>
    </citation>
    <scope>NUCLEOTIDE SEQUENCE [LARGE SCALE GENOMIC DNA]</scope>
    <source>
        <strain evidence="2 3">CBS 147.97</strain>
    </source>
</reference>
<evidence type="ECO:0000256" key="1">
    <source>
        <dbReference type="SAM" id="MobiDB-lite"/>
    </source>
</evidence>
<feature type="region of interest" description="Disordered" evidence="1">
    <location>
        <begin position="28"/>
        <end position="132"/>
    </location>
</feature>
<name>A0A074XUC2_9PEZI</name>
<gene>
    <name evidence="2" type="ORF">M436DRAFT_78052</name>
</gene>
<keyword evidence="3" id="KW-1185">Reference proteome</keyword>
<dbReference type="OrthoDB" id="3934011at2759"/>
<sequence length="220" mass="23775">MTPKTRSGREVEAAATILMDMAEPRWNAINVDKDKENENVDAEDETTETLDQQMEPARASLSFRQVAGSHPASSSPSSSAIQSRSASATSSQPVSTTTSQTVSRATSRTASATSSRAVSTTNASSSTPASTTSLTAASMAALTVEQRTLQQARFAMTAPERAALGLKSYCHYDLNNNRLGILWQTKNENRTFRQSQRRQGAVRLRAGTTTGLKFPRRRDA</sequence>
<dbReference type="AlphaFoldDB" id="A0A074XUC2"/>
<protein>
    <submittedName>
        <fullName evidence="2">Uncharacterized protein</fullName>
    </submittedName>
</protein>
<accession>A0A074XUC2</accession>
<organism evidence="2 3">
    <name type="scientific">Aureobasidium namibiae CBS 147.97</name>
    <dbReference type="NCBI Taxonomy" id="1043004"/>
    <lineage>
        <taxon>Eukaryota</taxon>
        <taxon>Fungi</taxon>
        <taxon>Dikarya</taxon>
        <taxon>Ascomycota</taxon>
        <taxon>Pezizomycotina</taxon>
        <taxon>Dothideomycetes</taxon>
        <taxon>Dothideomycetidae</taxon>
        <taxon>Dothideales</taxon>
        <taxon>Saccotheciaceae</taxon>
        <taxon>Aureobasidium</taxon>
    </lineage>
</organism>